<gene>
    <name evidence="5" type="ORF">ISF6_3027</name>
</gene>
<evidence type="ECO:0000256" key="1">
    <source>
        <dbReference type="ARBA" id="ARBA00001554"/>
    </source>
</evidence>
<dbReference type="Proteomes" id="UP000037660">
    <property type="component" value="Unassembled WGS sequence"/>
</dbReference>
<dbReference type="PANTHER" id="PTHR12599:SF0">
    <property type="entry name" value="PTERIN-4-ALPHA-CARBINOLAMINE DEHYDRATASE"/>
    <property type="match status" value="1"/>
</dbReference>
<accession>A0A0K8P3F7</accession>
<dbReference type="InterPro" id="IPR001533">
    <property type="entry name" value="Pterin_deHydtase"/>
</dbReference>
<keyword evidence="6" id="KW-1185">Reference proteome</keyword>
<protein>
    <recommendedName>
        <fullName evidence="4">Putative pterin-4-alpha-carbinolamine dehydratase</fullName>
        <shortName evidence="4">PHS</shortName>
        <ecNumber evidence="4">4.2.1.96</ecNumber>
    </recommendedName>
    <alternativeName>
        <fullName evidence="4">4-alpha-hydroxy-tetrahydropterin dehydratase</fullName>
    </alternativeName>
    <alternativeName>
        <fullName evidence="4">Pterin carbinolamine dehydratase</fullName>
        <shortName evidence="4">PCD</shortName>
    </alternativeName>
</protein>
<dbReference type="EMBL" id="BBYR01000043">
    <property type="protein sequence ID" value="GAP37172.1"/>
    <property type="molecule type" value="Genomic_DNA"/>
</dbReference>
<proteinExistence type="inferred from homology"/>
<dbReference type="AlphaFoldDB" id="A0A0K8P3F7"/>
<dbReference type="Gene3D" id="3.30.1360.20">
    <property type="entry name" value="Transcriptional coactivator/pterin dehydratase"/>
    <property type="match status" value="1"/>
</dbReference>
<dbReference type="EC" id="4.2.1.96" evidence="4"/>
<evidence type="ECO:0000313" key="6">
    <source>
        <dbReference type="Proteomes" id="UP000037660"/>
    </source>
</evidence>
<dbReference type="NCBIfam" id="NF002018">
    <property type="entry name" value="PRK00823.1-3"/>
    <property type="match status" value="1"/>
</dbReference>
<keyword evidence="3 4" id="KW-0456">Lyase</keyword>
<dbReference type="Pfam" id="PF01329">
    <property type="entry name" value="Pterin_4a"/>
    <property type="match status" value="1"/>
</dbReference>
<sequence length="105" mass="12025">MPTRPLTEDERRDLLASVPHWDAVPGRDAIRRSFRFVDFGAAFAFMARLAAHAERHDHHPEWFNVYDRVDITLSTHEANGLTHRDIDFARQADAAYADPGARREG</sequence>
<comment type="caution">
    <text evidence="5">The sequence shown here is derived from an EMBL/GenBank/DDBJ whole genome shotgun (WGS) entry which is preliminary data.</text>
</comment>
<dbReference type="RefSeq" id="WP_054021119.1">
    <property type="nucleotide sequence ID" value="NZ_BBYR01000043.1"/>
</dbReference>
<dbReference type="STRING" id="1547922.ISF6_3027"/>
<dbReference type="SUPFAM" id="SSF55248">
    <property type="entry name" value="PCD-like"/>
    <property type="match status" value="1"/>
</dbReference>
<organism evidence="5 6">
    <name type="scientific">Piscinibacter sakaiensis</name>
    <name type="common">Ideonella sakaiensis</name>
    <dbReference type="NCBI Taxonomy" id="1547922"/>
    <lineage>
        <taxon>Bacteria</taxon>
        <taxon>Pseudomonadati</taxon>
        <taxon>Pseudomonadota</taxon>
        <taxon>Betaproteobacteria</taxon>
        <taxon>Burkholderiales</taxon>
        <taxon>Sphaerotilaceae</taxon>
        <taxon>Piscinibacter</taxon>
    </lineage>
</organism>
<dbReference type="NCBIfam" id="NF002020">
    <property type="entry name" value="PRK00823.1-5"/>
    <property type="match status" value="1"/>
</dbReference>
<dbReference type="GO" id="GO:0006729">
    <property type="term" value="P:tetrahydrobiopterin biosynthetic process"/>
    <property type="evidence" value="ECO:0007669"/>
    <property type="project" value="InterPro"/>
</dbReference>
<dbReference type="OrthoDB" id="9794987at2"/>
<evidence type="ECO:0000256" key="4">
    <source>
        <dbReference type="HAMAP-Rule" id="MF_00434"/>
    </source>
</evidence>
<comment type="similarity">
    <text evidence="2 4">Belongs to the pterin-4-alpha-carbinolamine dehydratase family.</text>
</comment>
<evidence type="ECO:0000313" key="5">
    <source>
        <dbReference type="EMBL" id="GAP37172.1"/>
    </source>
</evidence>
<evidence type="ECO:0000256" key="3">
    <source>
        <dbReference type="ARBA" id="ARBA00023239"/>
    </source>
</evidence>
<dbReference type="PANTHER" id="PTHR12599">
    <property type="entry name" value="PTERIN-4-ALPHA-CARBINOLAMINE DEHYDRATASE"/>
    <property type="match status" value="1"/>
</dbReference>
<reference evidence="5 6" key="2">
    <citation type="journal article" date="2016" name="Science">
        <title>A bacterium that degrades and assimilates poly(ethylene terephthalate).</title>
        <authorList>
            <person name="Yoshida S."/>
            <person name="Hiraga K."/>
            <person name="Takehana T."/>
            <person name="Taniguchi I."/>
            <person name="Yamaji H."/>
            <person name="Maeda Y."/>
            <person name="Toyohara K."/>
            <person name="Miyamoto K."/>
            <person name="Kimura Y."/>
            <person name="Oda K."/>
        </authorList>
    </citation>
    <scope>NUCLEOTIDE SEQUENCE [LARGE SCALE GENOMIC DNA]</scope>
    <source>
        <strain evidence="6">NBRC 110686 / TISTR 2288 / 201-F6</strain>
    </source>
</reference>
<evidence type="ECO:0000256" key="2">
    <source>
        <dbReference type="ARBA" id="ARBA00006472"/>
    </source>
</evidence>
<reference evidence="6" key="1">
    <citation type="submission" date="2015-07" db="EMBL/GenBank/DDBJ databases">
        <title>Discovery of a poly(ethylene terephthalate assimilation.</title>
        <authorList>
            <person name="Yoshida S."/>
            <person name="Hiraga K."/>
            <person name="Takehana T."/>
            <person name="Taniguchi I."/>
            <person name="Yamaji H."/>
            <person name="Maeda Y."/>
            <person name="Toyohara K."/>
            <person name="Miyamoto K."/>
            <person name="Kimura Y."/>
            <person name="Oda K."/>
        </authorList>
    </citation>
    <scope>NUCLEOTIDE SEQUENCE [LARGE SCALE GENOMIC DNA]</scope>
    <source>
        <strain evidence="6">NBRC 110686 / TISTR 2288 / 201-F6</strain>
    </source>
</reference>
<name>A0A0K8P3F7_PISS1</name>
<dbReference type="HAMAP" id="MF_00434">
    <property type="entry name" value="Pterin_4_alpha"/>
    <property type="match status" value="1"/>
</dbReference>
<comment type="catalytic activity">
    <reaction evidence="1 4">
        <text>(4aS,6R)-4a-hydroxy-L-erythro-5,6,7,8-tetrahydrobiopterin = (6R)-L-erythro-6,7-dihydrobiopterin + H2O</text>
        <dbReference type="Rhea" id="RHEA:11920"/>
        <dbReference type="ChEBI" id="CHEBI:15377"/>
        <dbReference type="ChEBI" id="CHEBI:15642"/>
        <dbReference type="ChEBI" id="CHEBI:43120"/>
        <dbReference type="EC" id="4.2.1.96"/>
    </reaction>
</comment>
<dbReference type="InterPro" id="IPR036428">
    <property type="entry name" value="PCD_sf"/>
</dbReference>
<dbReference type="GO" id="GO:0008124">
    <property type="term" value="F:4-alpha-hydroxytetrahydrobiopterin dehydratase activity"/>
    <property type="evidence" value="ECO:0007669"/>
    <property type="project" value="UniProtKB-UniRule"/>
</dbReference>